<dbReference type="AlphaFoldDB" id="A0A1W1XHK1"/>
<proteinExistence type="predicted"/>
<evidence type="ECO:0000313" key="2">
    <source>
        <dbReference type="EMBL" id="SMC23430.1"/>
    </source>
</evidence>
<dbReference type="Pfam" id="PF00174">
    <property type="entry name" value="Oxidored_molyb"/>
    <property type="match status" value="1"/>
</dbReference>
<evidence type="ECO:0000259" key="1">
    <source>
        <dbReference type="Pfam" id="PF00174"/>
    </source>
</evidence>
<evidence type="ECO:0000313" key="3">
    <source>
        <dbReference type="Proteomes" id="UP000192783"/>
    </source>
</evidence>
<dbReference type="RefSeq" id="WP_170920466.1">
    <property type="nucleotide sequence ID" value="NZ_FWXF01000008.1"/>
</dbReference>
<sequence length="310" mass="34272">MVRRQGAFWILGIAWWAGAVLVASRAWANAPLHIDLYGNLSKGCRTEPLPVSLESLRHRWTTLETEDPNFPTQGPDTYRGVYLDGLLEEFGVAPDAQITLLAEDQYLVAMPRSRFAEMKAFLAFERGGKPIPPMTGGPIKIVFPRDSRADFSAYLWYVKAIWVGDACGGSLEVRDAAGRAHPYTFPTSKKKLIFKRIPTAVPKGYREGWASPPTFSQVSGLWLRDVLGGHPSGAYAVEFIPYVGKSLHLPWKLAERLPILIVNGCNGQPVPVAFGGPLWVLLPTAEYGELAQWVGETSALFFLKAVRLHP</sequence>
<dbReference type="SUPFAM" id="SSF56524">
    <property type="entry name" value="Oxidoreductase molybdopterin-binding domain"/>
    <property type="match status" value="2"/>
</dbReference>
<dbReference type="Gene3D" id="3.90.420.10">
    <property type="entry name" value="Oxidoreductase, molybdopterin-binding domain"/>
    <property type="match status" value="1"/>
</dbReference>
<keyword evidence="3" id="KW-1185">Reference proteome</keyword>
<name>A0A1W1XHK1_9BACT</name>
<reference evidence="2 3" key="1">
    <citation type="submission" date="2017-04" db="EMBL/GenBank/DDBJ databases">
        <authorList>
            <person name="Afonso C.L."/>
            <person name="Miller P.J."/>
            <person name="Scott M.A."/>
            <person name="Spackman E."/>
            <person name="Goraichik I."/>
            <person name="Dimitrov K.M."/>
            <person name="Suarez D.L."/>
            <person name="Swayne D.E."/>
        </authorList>
    </citation>
    <scope>NUCLEOTIDE SEQUENCE [LARGE SCALE GENOMIC DNA]</scope>
    <source>
        <strain evidence="2 3">DSM 13146</strain>
    </source>
</reference>
<protein>
    <submittedName>
        <fullName evidence="2">Oxidoreductase molybdopterin binding domain-containing protein</fullName>
    </submittedName>
</protein>
<gene>
    <name evidence="2" type="ORF">SAMN02746041_01728</name>
</gene>
<organism evidence="2 3">
    <name type="scientific">Desulfacinum hydrothermale DSM 13146</name>
    <dbReference type="NCBI Taxonomy" id="1121390"/>
    <lineage>
        <taxon>Bacteria</taxon>
        <taxon>Pseudomonadati</taxon>
        <taxon>Thermodesulfobacteriota</taxon>
        <taxon>Syntrophobacteria</taxon>
        <taxon>Syntrophobacterales</taxon>
        <taxon>Syntrophobacteraceae</taxon>
        <taxon>Desulfacinum</taxon>
    </lineage>
</organism>
<dbReference type="InterPro" id="IPR036374">
    <property type="entry name" value="OxRdtase_Mopterin-bd_sf"/>
</dbReference>
<feature type="domain" description="Oxidoreductase molybdopterin-binding" evidence="1">
    <location>
        <begin position="77"/>
        <end position="145"/>
    </location>
</feature>
<dbReference type="Proteomes" id="UP000192783">
    <property type="component" value="Unassembled WGS sequence"/>
</dbReference>
<dbReference type="InterPro" id="IPR000572">
    <property type="entry name" value="OxRdtase_Mopterin-bd_dom"/>
</dbReference>
<dbReference type="EMBL" id="FWXF01000008">
    <property type="protein sequence ID" value="SMC23430.1"/>
    <property type="molecule type" value="Genomic_DNA"/>
</dbReference>
<accession>A0A1W1XHK1</accession>
<dbReference type="STRING" id="1121390.SAMN02746041_01728"/>